<evidence type="ECO:0000313" key="7">
    <source>
        <dbReference type="Proteomes" id="UP000231183"/>
    </source>
</evidence>
<dbReference type="InterPro" id="IPR022973">
    <property type="entry name" value="Ribosomal_uL10_bac"/>
</dbReference>
<dbReference type="HAMAP" id="MF_00362">
    <property type="entry name" value="Ribosomal_uL10"/>
    <property type="match status" value="1"/>
</dbReference>
<name>A0A2M6W300_9BACT</name>
<dbReference type="InterPro" id="IPR043141">
    <property type="entry name" value="Ribosomal_uL10-like_sf"/>
</dbReference>
<protein>
    <recommendedName>
        <fullName evidence="4 5">Large ribosomal subunit protein uL10</fullName>
    </recommendedName>
</protein>
<dbReference type="InterPro" id="IPR047865">
    <property type="entry name" value="Ribosomal_uL10_bac_type"/>
</dbReference>
<sequence length="174" mass="18593">MPKNLQQKQDSVSSLAQSLKAGKGAVFANFQGLKVSESQELRKSSRSEGVEMLAAKKTLVKLACQQAGLQDVDPTEFNGAIATFISANDEVSAARVVNRFAKDHELVKIFGGILEGKFITSDEVKNLANLPNRTELLAKLVGTLNAPVSGFVNVLAGNLRALVSVLNNIKEAKV</sequence>
<dbReference type="GO" id="GO:0070180">
    <property type="term" value="F:large ribosomal subunit rRNA binding"/>
    <property type="evidence" value="ECO:0007669"/>
    <property type="project" value="UniProtKB-UniRule"/>
</dbReference>
<gene>
    <name evidence="5 6" type="primary">rplJ</name>
    <name evidence="6" type="ORF">COU31_04380</name>
</gene>
<evidence type="ECO:0000256" key="3">
    <source>
        <dbReference type="ARBA" id="ARBA00023274"/>
    </source>
</evidence>
<reference evidence="7" key="1">
    <citation type="submission" date="2017-09" db="EMBL/GenBank/DDBJ databases">
        <title>Depth-based differentiation of microbial function through sediment-hosted aquifers and enrichment of novel symbionts in the deep terrestrial subsurface.</title>
        <authorList>
            <person name="Probst A.J."/>
            <person name="Ladd B."/>
            <person name="Jarett J.K."/>
            <person name="Geller-Mcgrath D.E."/>
            <person name="Sieber C.M.K."/>
            <person name="Emerson J.B."/>
            <person name="Anantharaman K."/>
            <person name="Thomas B.C."/>
            <person name="Malmstrom R."/>
            <person name="Stieglmeier M."/>
            <person name="Klingl A."/>
            <person name="Woyke T."/>
            <person name="Ryan C.M."/>
            <person name="Banfield J.F."/>
        </authorList>
    </citation>
    <scope>NUCLEOTIDE SEQUENCE [LARGE SCALE GENOMIC DNA]</scope>
</reference>
<evidence type="ECO:0000256" key="5">
    <source>
        <dbReference type="HAMAP-Rule" id="MF_00362"/>
    </source>
</evidence>
<keyword evidence="3 5" id="KW-0687">Ribonucleoprotein</keyword>
<evidence type="ECO:0000256" key="1">
    <source>
        <dbReference type="ARBA" id="ARBA00008889"/>
    </source>
</evidence>
<evidence type="ECO:0000313" key="6">
    <source>
        <dbReference type="EMBL" id="PIT87169.1"/>
    </source>
</evidence>
<comment type="caution">
    <text evidence="6">The sequence shown here is derived from an EMBL/GenBank/DDBJ whole genome shotgun (WGS) entry which is preliminary data.</text>
</comment>
<evidence type="ECO:0000256" key="2">
    <source>
        <dbReference type="ARBA" id="ARBA00022980"/>
    </source>
</evidence>
<dbReference type="NCBIfam" id="NF000955">
    <property type="entry name" value="PRK00099.1-1"/>
    <property type="match status" value="1"/>
</dbReference>
<dbReference type="Pfam" id="PF00466">
    <property type="entry name" value="Ribosomal_L10"/>
    <property type="match status" value="1"/>
</dbReference>
<dbReference type="Proteomes" id="UP000231183">
    <property type="component" value="Unassembled WGS sequence"/>
</dbReference>
<dbReference type="EMBL" id="PFBX01000049">
    <property type="protein sequence ID" value="PIT87169.1"/>
    <property type="molecule type" value="Genomic_DNA"/>
</dbReference>
<dbReference type="AlphaFoldDB" id="A0A2M6W300"/>
<dbReference type="CDD" id="cd05797">
    <property type="entry name" value="Ribosomal_L10"/>
    <property type="match status" value="1"/>
</dbReference>
<accession>A0A2M6W300</accession>
<dbReference type="PANTHER" id="PTHR11560">
    <property type="entry name" value="39S RIBOSOMAL PROTEIN L10, MITOCHONDRIAL"/>
    <property type="match status" value="1"/>
</dbReference>
<keyword evidence="5" id="KW-0699">rRNA-binding</keyword>
<evidence type="ECO:0000256" key="4">
    <source>
        <dbReference type="ARBA" id="ARBA00035202"/>
    </source>
</evidence>
<keyword evidence="5" id="KW-0694">RNA-binding</keyword>
<dbReference type="GO" id="GO:1990904">
    <property type="term" value="C:ribonucleoprotein complex"/>
    <property type="evidence" value="ECO:0007669"/>
    <property type="project" value="UniProtKB-KW"/>
</dbReference>
<dbReference type="Gene3D" id="3.30.70.1730">
    <property type="match status" value="1"/>
</dbReference>
<organism evidence="6 7">
    <name type="scientific">Candidatus Magasanikbacteria bacterium CG10_big_fil_rev_8_21_14_0_10_40_10</name>
    <dbReference type="NCBI Taxonomy" id="1974648"/>
    <lineage>
        <taxon>Bacteria</taxon>
        <taxon>Candidatus Magasanikiibacteriota</taxon>
    </lineage>
</organism>
<comment type="function">
    <text evidence="5">Forms part of the ribosomal stalk, playing a central role in the interaction of the ribosome with GTP-bound translation factors.</text>
</comment>
<dbReference type="Gene3D" id="6.10.250.290">
    <property type="match status" value="1"/>
</dbReference>
<dbReference type="InterPro" id="IPR001790">
    <property type="entry name" value="Ribosomal_uL10"/>
</dbReference>
<dbReference type="GO" id="GO:0006412">
    <property type="term" value="P:translation"/>
    <property type="evidence" value="ECO:0007669"/>
    <property type="project" value="UniProtKB-UniRule"/>
</dbReference>
<comment type="similarity">
    <text evidence="1 5">Belongs to the universal ribosomal protein uL10 family.</text>
</comment>
<comment type="subunit">
    <text evidence="5">Part of the ribosomal stalk of the 50S ribosomal subunit. The N-terminus interacts with L11 and the large rRNA to form the base of the stalk. The C-terminus forms an elongated spine to which L12 dimers bind in a sequential fashion forming a multimeric L10(L12)X complex.</text>
</comment>
<dbReference type="GO" id="GO:0005840">
    <property type="term" value="C:ribosome"/>
    <property type="evidence" value="ECO:0007669"/>
    <property type="project" value="UniProtKB-KW"/>
</dbReference>
<proteinExistence type="inferred from homology"/>
<dbReference type="SUPFAM" id="SSF160369">
    <property type="entry name" value="Ribosomal protein L10-like"/>
    <property type="match status" value="1"/>
</dbReference>
<keyword evidence="2 5" id="KW-0689">Ribosomal protein</keyword>